<dbReference type="EMBL" id="BQKI01000009">
    <property type="protein sequence ID" value="GJN01694.1"/>
    <property type="molecule type" value="Genomic_DNA"/>
</dbReference>
<comment type="similarity">
    <text evidence="2">Belongs to the Tdpoz family.</text>
</comment>
<dbReference type="Pfam" id="PF24570">
    <property type="entry name" value="BACK_BPM_SPOP"/>
    <property type="match status" value="1"/>
</dbReference>
<dbReference type="InterPro" id="IPR045005">
    <property type="entry name" value="BPM1-6"/>
</dbReference>
<dbReference type="Pfam" id="PF22486">
    <property type="entry name" value="MATH_2"/>
    <property type="match status" value="1"/>
</dbReference>
<organism evidence="5 6">
    <name type="scientific">Eleusine coracana subsp. coracana</name>
    <dbReference type="NCBI Taxonomy" id="191504"/>
    <lineage>
        <taxon>Eukaryota</taxon>
        <taxon>Viridiplantae</taxon>
        <taxon>Streptophyta</taxon>
        <taxon>Embryophyta</taxon>
        <taxon>Tracheophyta</taxon>
        <taxon>Spermatophyta</taxon>
        <taxon>Magnoliopsida</taxon>
        <taxon>Liliopsida</taxon>
        <taxon>Poales</taxon>
        <taxon>Poaceae</taxon>
        <taxon>PACMAD clade</taxon>
        <taxon>Chloridoideae</taxon>
        <taxon>Cynodonteae</taxon>
        <taxon>Eleusininae</taxon>
        <taxon>Eleusine</taxon>
    </lineage>
</organism>
<dbReference type="InterPro" id="IPR000210">
    <property type="entry name" value="BTB/POZ_dom"/>
</dbReference>
<gene>
    <name evidence="5" type="primary">ga18975</name>
    <name evidence="5" type="ORF">PR202_ga18975</name>
</gene>
<dbReference type="PROSITE" id="PS50144">
    <property type="entry name" value="MATH"/>
    <property type="match status" value="1"/>
</dbReference>
<name>A0AAV5CSS5_ELECO</name>
<protein>
    <submittedName>
        <fullName evidence="5">Uncharacterized protein</fullName>
    </submittedName>
</protein>
<dbReference type="CDD" id="cd00121">
    <property type="entry name" value="MATH"/>
    <property type="match status" value="1"/>
</dbReference>
<dbReference type="SUPFAM" id="SSF49599">
    <property type="entry name" value="TRAF domain-like"/>
    <property type="match status" value="1"/>
</dbReference>
<reference evidence="5" key="2">
    <citation type="submission" date="2021-12" db="EMBL/GenBank/DDBJ databases">
        <title>Resequencing data analysis of finger millet.</title>
        <authorList>
            <person name="Hatakeyama M."/>
            <person name="Aluri S."/>
            <person name="Balachadran M.T."/>
            <person name="Sivarajan S.R."/>
            <person name="Poveda L."/>
            <person name="Shimizu-Inatsugi R."/>
            <person name="Schlapbach R."/>
            <person name="Sreeman S.M."/>
            <person name="Shimizu K.K."/>
        </authorList>
    </citation>
    <scope>NUCLEOTIDE SEQUENCE</scope>
</reference>
<dbReference type="InterPro" id="IPR056423">
    <property type="entry name" value="BACK_BPM_SPOP"/>
</dbReference>
<keyword evidence="6" id="KW-1185">Reference proteome</keyword>
<evidence type="ECO:0000259" key="4">
    <source>
        <dbReference type="PROSITE" id="PS50144"/>
    </source>
</evidence>
<dbReference type="InterPro" id="IPR002083">
    <property type="entry name" value="MATH/TRAF_dom"/>
</dbReference>
<dbReference type="SUPFAM" id="SSF54695">
    <property type="entry name" value="POZ domain"/>
    <property type="match status" value="1"/>
</dbReference>
<dbReference type="PANTHER" id="PTHR26379:SF187">
    <property type="entry name" value="OS07G0655300 PROTEIN"/>
    <property type="match status" value="1"/>
</dbReference>
<dbReference type="Gene3D" id="1.25.40.420">
    <property type="match status" value="1"/>
</dbReference>
<dbReference type="SMART" id="SM00225">
    <property type="entry name" value="BTB"/>
    <property type="match status" value="1"/>
</dbReference>
<dbReference type="Pfam" id="PF00651">
    <property type="entry name" value="BTB"/>
    <property type="match status" value="1"/>
</dbReference>
<evidence type="ECO:0000256" key="2">
    <source>
        <dbReference type="ARBA" id="ARBA00010846"/>
    </source>
</evidence>
<dbReference type="PROSITE" id="PS50097">
    <property type="entry name" value="BTB"/>
    <property type="match status" value="1"/>
</dbReference>
<accession>A0AAV5CSS5</accession>
<feature type="domain" description="MATH" evidence="4">
    <location>
        <begin position="23"/>
        <end position="166"/>
    </location>
</feature>
<evidence type="ECO:0000256" key="1">
    <source>
        <dbReference type="ARBA" id="ARBA00004906"/>
    </source>
</evidence>
<dbReference type="Gene3D" id="3.30.710.10">
    <property type="entry name" value="Potassium Channel Kv1.1, Chain A"/>
    <property type="match status" value="1"/>
</dbReference>
<comment type="caution">
    <text evidence="5">The sequence shown here is derived from an EMBL/GenBank/DDBJ whole genome shotgun (WGS) entry which is preliminary data.</text>
</comment>
<evidence type="ECO:0000259" key="3">
    <source>
        <dbReference type="PROSITE" id="PS50097"/>
    </source>
</evidence>
<sequence>MAASVNNHVLPETTSTCLTQKITGAHNFVITNFSQLDGMGRGKYVSSGNFTIGGCSWKLKLYPDGEGETNDKVAYTSGFYRFLEGPAGTRIKASLSFFTKDDHQAVSKQKGQKKRNGRGNNVLGFEGGMRTVEPGEEWGWPKFIRKSRLRELAAASNDCFTIRFVVTVFKVRTDDAATIEVPPSSLYLDFARMLEDEEGTDVTINVGERFFLAHKYVLAARSKVFRAQLFGVMKESFAECIQIDGMEPSVFERLLYFIYTDSLSEKYEGNKIVAIQHLLVAADRYGLNRLRLICEEKLCSWIDVHSVATTLVLAEQHQCVQLKDACLDFMAWRDVLGPVMKTEGFKHLTVSCPMIMAEILDKIASAKIE</sequence>
<evidence type="ECO:0000313" key="5">
    <source>
        <dbReference type="EMBL" id="GJN01694.1"/>
    </source>
</evidence>
<dbReference type="Proteomes" id="UP001054889">
    <property type="component" value="Unassembled WGS sequence"/>
</dbReference>
<proteinExistence type="inferred from homology"/>
<dbReference type="AlphaFoldDB" id="A0AAV5CSS5"/>
<dbReference type="InterPro" id="IPR008974">
    <property type="entry name" value="TRAF-like"/>
</dbReference>
<dbReference type="Gene3D" id="2.60.210.10">
    <property type="entry name" value="Apoptosis, Tumor Necrosis Factor Receptor Associated Protein 2, Chain A"/>
    <property type="match status" value="1"/>
</dbReference>
<feature type="domain" description="BTB" evidence="3">
    <location>
        <begin position="200"/>
        <end position="267"/>
    </location>
</feature>
<reference evidence="5" key="1">
    <citation type="journal article" date="2018" name="DNA Res.">
        <title>Multiple hybrid de novo genome assembly of finger millet, an orphan allotetraploid crop.</title>
        <authorList>
            <person name="Hatakeyama M."/>
            <person name="Aluri S."/>
            <person name="Balachadran M.T."/>
            <person name="Sivarajan S.R."/>
            <person name="Patrignani A."/>
            <person name="Gruter S."/>
            <person name="Poveda L."/>
            <person name="Shimizu-Inatsugi R."/>
            <person name="Baeten J."/>
            <person name="Francoijs K.J."/>
            <person name="Nataraja K.N."/>
            <person name="Reddy Y.A.N."/>
            <person name="Phadnis S."/>
            <person name="Ravikumar R.L."/>
            <person name="Schlapbach R."/>
            <person name="Sreeman S.M."/>
            <person name="Shimizu K.K."/>
        </authorList>
    </citation>
    <scope>NUCLEOTIDE SEQUENCE</scope>
</reference>
<dbReference type="GO" id="GO:0016567">
    <property type="term" value="P:protein ubiquitination"/>
    <property type="evidence" value="ECO:0007669"/>
    <property type="project" value="InterPro"/>
</dbReference>
<dbReference type="PANTHER" id="PTHR26379">
    <property type="entry name" value="BTB/POZ AND MATH DOMAIN-CONTAINING PROTEIN 1"/>
    <property type="match status" value="1"/>
</dbReference>
<dbReference type="InterPro" id="IPR011333">
    <property type="entry name" value="SKP1/BTB/POZ_sf"/>
</dbReference>
<comment type="pathway">
    <text evidence="1">Protein modification; protein ubiquitination.</text>
</comment>
<evidence type="ECO:0000313" key="6">
    <source>
        <dbReference type="Proteomes" id="UP001054889"/>
    </source>
</evidence>